<dbReference type="EMBL" id="NIHW01000008">
    <property type="protein sequence ID" value="PLT88245.1"/>
    <property type="molecule type" value="Genomic_DNA"/>
</dbReference>
<protein>
    <submittedName>
        <fullName evidence="1">Uncharacterized protein</fullName>
    </submittedName>
</protein>
<reference evidence="1 2" key="1">
    <citation type="journal article" date="2017" name="Genome Med.">
        <title>A novel Ruminococcus gnavus clade enriched in inflammatory bowel disease patients.</title>
        <authorList>
            <person name="Hall A.B."/>
            <person name="Yassour M."/>
            <person name="Sauk J."/>
            <person name="Garner A."/>
            <person name="Jiang X."/>
            <person name="Arthur T."/>
            <person name="Lagoudas G.K."/>
            <person name="Vatanen T."/>
            <person name="Fornelos N."/>
            <person name="Wilson R."/>
            <person name="Bertha M."/>
            <person name="Cohen M."/>
            <person name="Garber J."/>
            <person name="Khalili H."/>
            <person name="Gevers D."/>
            <person name="Ananthakrishnan A.N."/>
            <person name="Kugathasan S."/>
            <person name="Lander E.S."/>
            <person name="Blainey P."/>
            <person name="Vlamakis H."/>
            <person name="Xavier R.J."/>
            <person name="Huttenhower C."/>
        </authorList>
    </citation>
    <scope>NUCLEOTIDE SEQUENCE [LARGE SCALE GENOMIC DNA]</scope>
    <source>
        <strain evidence="1 2">RJX1128</strain>
    </source>
</reference>
<evidence type="ECO:0000313" key="2">
    <source>
        <dbReference type="Proteomes" id="UP000234840"/>
    </source>
</evidence>
<dbReference type="RefSeq" id="WP_101882152.1">
    <property type="nucleotide sequence ID" value="NZ_CAXSWW010000013.1"/>
</dbReference>
<dbReference type="AlphaFoldDB" id="A0A2N5Q1L3"/>
<accession>A0A2N5Q1L3</accession>
<comment type="caution">
    <text evidence="1">The sequence shown here is derived from an EMBL/GenBank/DDBJ whole genome shotgun (WGS) entry which is preliminary data.</text>
</comment>
<gene>
    <name evidence="1" type="ORF">CDL20_04770</name>
</gene>
<organism evidence="1 2">
    <name type="scientific">Mediterraneibacter gnavus</name>
    <name type="common">Ruminococcus gnavus</name>
    <dbReference type="NCBI Taxonomy" id="33038"/>
    <lineage>
        <taxon>Bacteria</taxon>
        <taxon>Bacillati</taxon>
        <taxon>Bacillota</taxon>
        <taxon>Clostridia</taxon>
        <taxon>Lachnospirales</taxon>
        <taxon>Lachnospiraceae</taxon>
        <taxon>Mediterraneibacter</taxon>
    </lineage>
</organism>
<dbReference type="Proteomes" id="UP000234840">
    <property type="component" value="Unassembled WGS sequence"/>
</dbReference>
<evidence type="ECO:0000313" key="1">
    <source>
        <dbReference type="EMBL" id="PLT88245.1"/>
    </source>
</evidence>
<sequence>MKKRIYLILFMICIGISGCGNKQDKPDISAPEIVEKNQKEEDTVNKKKLKEILEKGEKDAETIDFQGFLTAFQNLSVFDTPEAFFTNTEEMERFFYNTALVENTKYEIVEQGFLEQGFSQETSKERYELLKQLAETARKMTEEVYLGKSVYNDSDEKFVNKYAEFQKEMQDKIAELNSENKGDYDETAETLQLGETERGGLVVSTYKKFNSLDTGMKWSTVEEIPHDDIQLPPLTNSEMVYGDYFEKFRTIANYILYEDESVKDSGFTFLTELKLVYDVDENNRLIQGSPEMILNLKYFNNQVDIQDMRMYFNSDEELADYYLDAMVKCMQVLYNDFGITEEMRMNLSELIKESLSGKSSKSLCYVAENNEHMIIAHGDTIIFR</sequence>
<dbReference type="PROSITE" id="PS51257">
    <property type="entry name" value="PROKAR_LIPOPROTEIN"/>
    <property type="match status" value="1"/>
</dbReference>
<name>A0A2N5Q1L3_MEDGN</name>
<proteinExistence type="predicted"/>